<comment type="subcellular location">
    <subcellularLocation>
        <location evidence="1">Membrane</location>
        <topology evidence="1">Single-pass membrane protein</topology>
    </subcellularLocation>
</comment>
<dbReference type="AlphaFoldDB" id="A0A9Q1EFK9"/>
<evidence type="ECO:0000256" key="5">
    <source>
        <dbReference type="ARBA" id="ARBA00022989"/>
    </source>
</evidence>
<dbReference type="Proteomes" id="UP001152622">
    <property type="component" value="Chromosome 18"/>
</dbReference>
<dbReference type="PANTHER" id="PTHR24028">
    <property type="entry name" value="CADHERIN-87A"/>
    <property type="match status" value="1"/>
</dbReference>
<evidence type="ECO:0000256" key="3">
    <source>
        <dbReference type="ARBA" id="ARBA00022737"/>
    </source>
</evidence>
<dbReference type="CDD" id="cd11304">
    <property type="entry name" value="Cadherin_repeat"/>
    <property type="match status" value="1"/>
</dbReference>
<dbReference type="InterPro" id="IPR015919">
    <property type="entry name" value="Cadherin-like_sf"/>
</dbReference>
<proteinExistence type="predicted"/>
<keyword evidence="6" id="KW-0472">Membrane</keyword>
<sequence>MDGGDPQMSGTVHVLITVLDANDNAPVFTQAIYKTALTENAPRDLGGTGTLQHVYNYELCRTTDSRKSDLKYARPYSQSIISLDTSGTQTLPHVQEKGANGNSETEVSSSD</sequence>
<name>A0A9Q1EFK9_SYNKA</name>
<keyword evidence="5" id="KW-1133">Transmembrane helix</keyword>
<feature type="compositionally biased region" description="Polar residues" evidence="9">
    <location>
        <begin position="83"/>
        <end position="92"/>
    </location>
</feature>
<evidence type="ECO:0000256" key="6">
    <source>
        <dbReference type="ARBA" id="ARBA00023136"/>
    </source>
</evidence>
<gene>
    <name evidence="11" type="ORF">SKAU_G00368650</name>
</gene>
<evidence type="ECO:0000256" key="4">
    <source>
        <dbReference type="ARBA" id="ARBA00022837"/>
    </source>
</evidence>
<dbReference type="GO" id="GO:0009653">
    <property type="term" value="P:anatomical structure morphogenesis"/>
    <property type="evidence" value="ECO:0007669"/>
    <property type="project" value="UniProtKB-ARBA"/>
</dbReference>
<dbReference type="InterPro" id="IPR050174">
    <property type="entry name" value="Protocadherin/Cadherin-CA"/>
</dbReference>
<evidence type="ECO:0000256" key="8">
    <source>
        <dbReference type="PROSITE-ProRule" id="PRU00043"/>
    </source>
</evidence>
<dbReference type="GO" id="GO:0007156">
    <property type="term" value="P:homophilic cell adhesion via plasma membrane adhesion molecules"/>
    <property type="evidence" value="ECO:0007669"/>
    <property type="project" value="InterPro"/>
</dbReference>
<comment type="caution">
    <text evidence="11">The sequence shown here is derived from an EMBL/GenBank/DDBJ whole genome shotgun (WGS) entry which is preliminary data.</text>
</comment>
<evidence type="ECO:0000256" key="7">
    <source>
        <dbReference type="ARBA" id="ARBA00023180"/>
    </source>
</evidence>
<keyword evidence="4 8" id="KW-0106">Calcium</keyword>
<dbReference type="EMBL" id="JAINUF010000018">
    <property type="protein sequence ID" value="KAJ8337899.1"/>
    <property type="molecule type" value="Genomic_DNA"/>
</dbReference>
<reference evidence="11" key="1">
    <citation type="journal article" date="2023" name="Science">
        <title>Genome structures resolve the early diversification of teleost fishes.</title>
        <authorList>
            <person name="Parey E."/>
            <person name="Louis A."/>
            <person name="Montfort J."/>
            <person name="Bouchez O."/>
            <person name="Roques C."/>
            <person name="Iampietro C."/>
            <person name="Lluch J."/>
            <person name="Castinel A."/>
            <person name="Donnadieu C."/>
            <person name="Desvignes T."/>
            <person name="Floi Bucao C."/>
            <person name="Jouanno E."/>
            <person name="Wen M."/>
            <person name="Mejri S."/>
            <person name="Dirks R."/>
            <person name="Jansen H."/>
            <person name="Henkel C."/>
            <person name="Chen W.J."/>
            <person name="Zahm M."/>
            <person name="Cabau C."/>
            <person name="Klopp C."/>
            <person name="Thompson A.W."/>
            <person name="Robinson-Rechavi M."/>
            <person name="Braasch I."/>
            <person name="Lecointre G."/>
            <person name="Bobe J."/>
            <person name="Postlethwait J.H."/>
            <person name="Berthelot C."/>
            <person name="Roest Crollius H."/>
            <person name="Guiguen Y."/>
        </authorList>
    </citation>
    <scope>NUCLEOTIDE SEQUENCE</scope>
    <source>
        <strain evidence="11">WJC10195</strain>
    </source>
</reference>
<dbReference type="PROSITE" id="PS00232">
    <property type="entry name" value="CADHERIN_1"/>
    <property type="match status" value="1"/>
</dbReference>
<dbReference type="GO" id="GO:0005509">
    <property type="term" value="F:calcium ion binding"/>
    <property type="evidence" value="ECO:0007669"/>
    <property type="project" value="UniProtKB-UniRule"/>
</dbReference>
<dbReference type="PROSITE" id="PS50268">
    <property type="entry name" value="CADHERIN_2"/>
    <property type="match status" value="1"/>
</dbReference>
<dbReference type="InterPro" id="IPR002126">
    <property type="entry name" value="Cadherin-like_dom"/>
</dbReference>
<evidence type="ECO:0000256" key="2">
    <source>
        <dbReference type="ARBA" id="ARBA00022692"/>
    </source>
</evidence>
<feature type="domain" description="Cadherin" evidence="10">
    <location>
        <begin position="2"/>
        <end position="28"/>
    </location>
</feature>
<protein>
    <recommendedName>
        <fullName evidence="10">Cadherin domain-containing protein</fullName>
    </recommendedName>
</protein>
<organism evidence="11 12">
    <name type="scientific">Synaphobranchus kaupii</name>
    <name type="common">Kaup's arrowtooth eel</name>
    <dbReference type="NCBI Taxonomy" id="118154"/>
    <lineage>
        <taxon>Eukaryota</taxon>
        <taxon>Metazoa</taxon>
        <taxon>Chordata</taxon>
        <taxon>Craniata</taxon>
        <taxon>Vertebrata</taxon>
        <taxon>Euteleostomi</taxon>
        <taxon>Actinopterygii</taxon>
        <taxon>Neopterygii</taxon>
        <taxon>Teleostei</taxon>
        <taxon>Anguilliformes</taxon>
        <taxon>Synaphobranchidae</taxon>
        <taxon>Synaphobranchus</taxon>
    </lineage>
</organism>
<dbReference type="PANTHER" id="PTHR24028:SF296">
    <property type="entry name" value="PROTOCADHERIN 1 GAMMA 11 PRECURSOR-RELATED"/>
    <property type="match status" value="1"/>
</dbReference>
<keyword evidence="2" id="KW-0812">Transmembrane</keyword>
<evidence type="ECO:0000259" key="10">
    <source>
        <dbReference type="PROSITE" id="PS50268"/>
    </source>
</evidence>
<keyword evidence="7" id="KW-0325">Glycoprotein</keyword>
<dbReference type="GO" id="GO:0005886">
    <property type="term" value="C:plasma membrane"/>
    <property type="evidence" value="ECO:0007669"/>
    <property type="project" value="InterPro"/>
</dbReference>
<dbReference type="Gene3D" id="2.60.40.60">
    <property type="entry name" value="Cadherins"/>
    <property type="match status" value="1"/>
</dbReference>
<evidence type="ECO:0000313" key="11">
    <source>
        <dbReference type="EMBL" id="KAJ8337899.1"/>
    </source>
</evidence>
<dbReference type="InterPro" id="IPR020894">
    <property type="entry name" value="Cadherin_CS"/>
</dbReference>
<feature type="compositionally biased region" description="Polar residues" evidence="9">
    <location>
        <begin position="100"/>
        <end position="111"/>
    </location>
</feature>
<keyword evidence="3" id="KW-0677">Repeat</keyword>
<feature type="region of interest" description="Disordered" evidence="9">
    <location>
        <begin position="83"/>
        <end position="111"/>
    </location>
</feature>
<evidence type="ECO:0000256" key="1">
    <source>
        <dbReference type="ARBA" id="ARBA00004167"/>
    </source>
</evidence>
<evidence type="ECO:0000256" key="9">
    <source>
        <dbReference type="SAM" id="MobiDB-lite"/>
    </source>
</evidence>
<keyword evidence="12" id="KW-1185">Reference proteome</keyword>
<dbReference type="PRINTS" id="PR00205">
    <property type="entry name" value="CADHERIN"/>
</dbReference>
<accession>A0A9Q1EFK9</accession>
<dbReference type="OrthoDB" id="6252479at2759"/>
<evidence type="ECO:0000313" key="12">
    <source>
        <dbReference type="Proteomes" id="UP001152622"/>
    </source>
</evidence>
<dbReference type="SUPFAM" id="SSF49313">
    <property type="entry name" value="Cadherin-like"/>
    <property type="match status" value="1"/>
</dbReference>